<dbReference type="InterPro" id="IPR002059">
    <property type="entry name" value="CSP_DNA-bd"/>
</dbReference>
<dbReference type="AlphaFoldDB" id="A0A6I6D5R5"/>
<evidence type="ECO:0000256" key="1">
    <source>
        <dbReference type="RuleBase" id="RU000408"/>
    </source>
</evidence>
<dbReference type="PROSITE" id="PS00352">
    <property type="entry name" value="CSD_1"/>
    <property type="match status" value="1"/>
</dbReference>
<keyword evidence="2" id="KW-0812">Transmembrane</keyword>
<evidence type="ECO:0000259" key="3">
    <source>
        <dbReference type="PROSITE" id="PS51857"/>
    </source>
</evidence>
<comment type="subcellular location">
    <subcellularLocation>
        <location evidence="1">Cytoplasm</location>
    </subcellularLocation>
</comment>
<name>A0A6I6D5R5_9GAMM</name>
<dbReference type="EMBL" id="CP046415">
    <property type="protein sequence ID" value="QGT79465.1"/>
    <property type="molecule type" value="Genomic_DNA"/>
</dbReference>
<dbReference type="PANTHER" id="PTHR11544">
    <property type="entry name" value="COLD SHOCK DOMAIN CONTAINING PROTEINS"/>
    <property type="match status" value="1"/>
</dbReference>
<dbReference type="InterPro" id="IPR019844">
    <property type="entry name" value="CSD_CS"/>
</dbReference>
<organism evidence="4 5">
    <name type="scientific">Guyparkeria halophila</name>
    <dbReference type="NCBI Taxonomy" id="47960"/>
    <lineage>
        <taxon>Bacteria</taxon>
        <taxon>Pseudomonadati</taxon>
        <taxon>Pseudomonadota</taxon>
        <taxon>Gammaproteobacteria</taxon>
        <taxon>Chromatiales</taxon>
        <taxon>Thioalkalibacteraceae</taxon>
        <taxon>Guyparkeria</taxon>
    </lineage>
</organism>
<dbReference type="InterPro" id="IPR050181">
    <property type="entry name" value="Cold_shock_domain"/>
</dbReference>
<keyword evidence="2" id="KW-1133">Transmembrane helix</keyword>
<dbReference type="SUPFAM" id="SSF50249">
    <property type="entry name" value="Nucleic acid-binding proteins"/>
    <property type="match status" value="1"/>
</dbReference>
<dbReference type="Gene3D" id="2.40.50.140">
    <property type="entry name" value="Nucleic acid-binding proteins"/>
    <property type="match status" value="1"/>
</dbReference>
<feature type="domain" description="CSD" evidence="3">
    <location>
        <begin position="79"/>
        <end position="143"/>
    </location>
</feature>
<evidence type="ECO:0000256" key="2">
    <source>
        <dbReference type="SAM" id="Phobius"/>
    </source>
</evidence>
<keyword evidence="2" id="KW-0472">Membrane</keyword>
<dbReference type="CDD" id="cd04458">
    <property type="entry name" value="CSP_CDS"/>
    <property type="match status" value="1"/>
</dbReference>
<dbReference type="GO" id="GO:0005829">
    <property type="term" value="C:cytosol"/>
    <property type="evidence" value="ECO:0007669"/>
    <property type="project" value="UniProtKB-ARBA"/>
</dbReference>
<dbReference type="InterPro" id="IPR011129">
    <property type="entry name" value="CSD"/>
</dbReference>
<dbReference type="InterPro" id="IPR012340">
    <property type="entry name" value="NA-bd_OB-fold"/>
</dbReference>
<dbReference type="SMART" id="SM00357">
    <property type="entry name" value="CSP"/>
    <property type="match status" value="1"/>
</dbReference>
<evidence type="ECO:0000313" key="5">
    <source>
        <dbReference type="Proteomes" id="UP000427716"/>
    </source>
</evidence>
<dbReference type="KEGG" id="ghl:GM160_11590"/>
<protein>
    <recommendedName>
        <fullName evidence="3">CSD domain-containing protein</fullName>
    </recommendedName>
</protein>
<evidence type="ECO:0000313" key="4">
    <source>
        <dbReference type="EMBL" id="QGT79465.1"/>
    </source>
</evidence>
<feature type="transmembrane region" description="Helical" evidence="2">
    <location>
        <begin position="37"/>
        <end position="59"/>
    </location>
</feature>
<dbReference type="PROSITE" id="PS51857">
    <property type="entry name" value="CSD_2"/>
    <property type="match status" value="1"/>
</dbReference>
<dbReference type="PRINTS" id="PR00050">
    <property type="entry name" value="COLDSHOCK"/>
</dbReference>
<sequence>MKTWQDSRLTAFIVTLGLAVIGALAIGQIYDYLDQRLLQFLASAAVILIISLLAGWLTARPAKPGLRPKEVAVEHEPVRETGKVKWFNVDKGFGFIIRDNGEDLFVHFRAINDGGASRLNEGQKVEYQIGQGRKGPQAEEVVILD</sequence>
<dbReference type="GO" id="GO:0003676">
    <property type="term" value="F:nucleic acid binding"/>
    <property type="evidence" value="ECO:0007669"/>
    <property type="project" value="InterPro"/>
</dbReference>
<gene>
    <name evidence="4" type="ORF">GM160_11590</name>
</gene>
<dbReference type="Pfam" id="PF00313">
    <property type="entry name" value="CSD"/>
    <property type="match status" value="1"/>
</dbReference>
<proteinExistence type="predicted"/>
<keyword evidence="5" id="KW-1185">Reference proteome</keyword>
<reference evidence="4 5" key="1">
    <citation type="submission" date="2019-11" db="EMBL/GenBank/DDBJ databases">
        <authorList>
            <person name="Zhang J."/>
            <person name="Sun C."/>
        </authorList>
    </citation>
    <scope>NUCLEOTIDE SEQUENCE [LARGE SCALE GENOMIC DNA]</scope>
    <source>
        <strain evidence="5">sp2</strain>
    </source>
</reference>
<dbReference type="Proteomes" id="UP000427716">
    <property type="component" value="Chromosome"/>
</dbReference>
<accession>A0A6I6D5R5</accession>